<organism evidence="2 3">
    <name type="scientific">Acacia crassicarpa</name>
    <name type="common">northern wattle</name>
    <dbReference type="NCBI Taxonomy" id="499986"/>
    <lineage>
        <taxon>Eukaryota</taxon>
        <taxon>Viridiplantae</taxon>
        <taxon>Streptophyta</taxon>
        <taxon>Embryophyta</taxon>
        <taxon>Tracheophyta</taxon>
        <taxon>Spermatophyta</taxon>
        <taxon>Magnoliopsida</taxon>
        <taxon>eudicotyledons</taxon>
        <taxon>Gunneridae</taxon>
        <taxon>Pentapetalae</taxon>
        <taxon>rosids</taxon>
        <taxon>fabids</taxon>
        <taxon>Fabales</taxon>
        <taxon>Fabaceae</taxon>
        <taxon>Caesalpinioideae</taxon>
        <taxon>mimosoid clade</taxon>
        <taxon>Acacieae</taxon>
        <taxon>Acacia</taxon>
    </lineage>
</organism>
<dbReference type="EMBL" id="JAWXYG010000004">
    <property type="protein sequence ID" value="KAK4275748.1"/>
    <property type="molecule type" value="Genomic_DNA"/>
</dbReference>
<feature type="compositionally biased region" description="Polar residues" evidence="1">
    <location>
        <begin position="114"/>
        <end position="123"/>
    </location>
</feature>
<dbReference type="AlphaFoldDB" id="A0AAE1JUB5"/>
<evidence type="ECO:0000313" key="3">
    <source>
        <dbReference type="Proteomes" id="UP001293593"/>
    </source>
</evidence>
<feature type="compositionally biased region" description="Basic and acidic residues" evidence="1">
    <location>
        <begin position="159"/>
        <end position="178"/>
    </location>
</feature>
<feature type="compositionally biased region" description="Low complexity" evidence="1">
    <location>
        <begin position="244"/>
        <end position="256"/>
    </location>
</feature>
<comment type="caution">
    <text evidence="2">The sequence shown here is derived from an EMBL/GenBank/DDBJ whole genome shotgun (WGS) entry which is preliminary data.</text>
</comment>
<feature type="compositionally biased region" description="Polar residues" evidence="1">
    <location>
        <begin position="7"/>
        <end position="19"/>
    </location>
</feature>
<feature type="region of interest" description="Disordered" evidence="1">
    <location>
        <begin position="100"/>
        <end position="123"/>
    </location>
</feature>
<reference evidence="2" key="1">
    <citation type="submission" date="2023-10" db="EMBL/GenBank/DDBJ databases">
        <title>Chromosome-level genome of the transformable northern wattle, Acacia crassicarpa.</title>
        <authorList>
            <person name="Massaro I."/>
            <person name="Sinha N.R."/>
            <person name="Poethig S."/>
            <person name="Leichty A.R."/>
        </authorList>
    </citation>
    <scope>NUCLEOTIDE SEQUENCE</scope>
    <source>
        <strain evidence="2">Acra3RX</strain>
        <tissue evidence="2">Leaf</tissue>
    </source>
</reference>
<name>A0AAE1JUB5_9FABA</name>
<gene>
    <name evidence="2" type="ORF">QN277_018779</name>
</gene>
<feature type="region of interest" description="Disordered" evidence="1">
    <location>
        <begin position="1"/>
        <end position="21"/>
    </location>
</feature>
<protein>
    <submittedName>
        <fullName evidence="2">Uncharacterized protein</fullName>
    </submittedName>
</protein>
<sequence length="323" mass="36109">MGMSFSDEFSFNSAGASSNQEEDTMLFYSVPTSPTFKFKTSSLYGSDLDEHEFEFDTSRRFLYPCDFETDQRKEGERKSGDSMTFADELSCDGKVLPLPLKLPPRLQNEDGRKTSTLSSTASMSPRSLGLTVRRTFSARSLWNDDFDPFMVALKVVRQEEKRGKPKEREGIRRSKSELQIRSGGPNFSPSGLACGGPNSGPCELACGGPNEPLMLASRRPKMVLSEPKGLVFARKARLIGLDKNGSNGLNGPNSSNEESKNACAWKRKRKRDKIMKFRFGKASGHYKLRDQKNEIASEVKKMTLSFYKPRLLLCLGYGGRNVK</sequence>
<feature type="region of interest" description="Disordered" evidence="1">
    <location>
        <begin position="243"/>
        <end position="265"/>
    </location>
</feature>
<proteinExistence type="predicted"/>
<keyword evidence="3" id="KW-1185">Reference proteome</keyword>
<feature type="region of interest" description="Disordered" evidence="1">
    <location>
        <begin position="159"/>
        <end position="192"/>
    </location>
</feature>
<dbReference type="Proteomes" id="UP001293593">
    <property type="component" value="Unassembled WGS sequence"/>
</dbReference>
<accession>A0AAE1JUB5</accession>
<evidence type="ECO:0000313" key="2">
    <source>
        <dbReference type="EMBL" id="KAK4275748.1"/>
    </source>
</evidence>
<evidence type="ECO:0000256" key="1">
    <source>
        <dbReference type="SAM" id="MobiDB-lite"/>
    </source>
</evidence>